<feature type="domain" description="Impact N-terminal" evidence="2">
    <location>
        <begin position="19"/>
        <end position="124"/>
    </location>
</feature>
<comment type="similarity">
    <text evidence="1">Belongs to the IMPACT family.</text>
</comment>
<dbReference type="InterPro" id="IPR023582">
    <property type="entry name" value="Impact"/>
</dbReference>
<sequence>MKEQYFAPLDFYQQTYTIKKSDFICLIYPVSNTEQVNHYLTVAKQNFKKATHYTYAYQFGLSNLPTIKYNDDGEPNGSAGLQIFNAIKQNQLDNTLIIIIRYFGGIKLGLSHLRQAYHELANKIIKEANIHQYHLYTKYQLKLSYSQFNKYQSWIQENAYMVENIQYLEDVNLTVVLDSEQYFQSQLKKLINQTINLNQIDTNYY</sequence>
<name>A0A9D9E7N1_9LACO</name>
<reference evidence="4" key="1">
    <citation type="submission" date="2020-10" db="EMBL/GenBank/DDBJ databases">
        <authorList>
            <person name="Gilroy R."/>
        </authorList>
    </citation>
    <scope>NUCLEOTIDE SEQUENCE</scope>
    <source>
        <strain evidence="4">C6-149</strain>
    </source>
</reference>
<reference evidence="4" key="2">
    <citation type="journal article" date="2021" name="PeerJ">
        <title>Extensive microbial diversity within the chicken gut microbiome revealed by metagenomics and culture.</title>
        <authorList>
            <person name="Gilroy R."/>
            <person name="Ravi A."/>
            <person name="Getino M."/>
            <person name="Pursley I."/>
            <person name="Horton D.L."/>
            <person name="Alikhan N.F."/>
            <person name="Baker D."/>
            <person name="Gharbi K."/>
            <person name="Hall N."/>
            <person name="Watson M."/>
            <person name="Adriaenssens E.M."/>
            <person name="Foster-Nyarko E."/>
            <person name="Jarju S."/>
            <person name="Secka A."/>
            <person name="Antonio M."/>
            <person name="Oren A."/>
            <person name="Chaudhuri R.R."/>
            <person name="La Ragione R."/>
            <person name="Hildebrand F."/>
            <person name="Pallen M.J."/>
        </authorList>
    </citation>
    <scope>NUCLEOTIDE SEQUENCE</scope>
    <source>
        <strain evidence="4">C6-149</strain>
    </source>
</reference>
<gene>
    <name evidence="4" type="ORF">IAA89_05570</name>
</gene>
<dbReference type="PANTHER" id="PTHR16301">
    <property type="entry name" value="IMPACT-RELATED"/>
    <property type="match status" value="1"/>
</dbReference>
<dbReference type="EMBL" id="JADIMP010000090">
    <property type="protein sequence ID" value="MBO8441880.1"/>
    <property type="molecule type" value="Genomic_DNA"/>
</dbReference>
<dbReference type="GO" id="GO:0006446">
    <property type="term" value="P:regulation of translational initiation"/>
    <property type="evidence" value="ECO:0007669"/>
    <property type="project" value="TreeGrafter"/>
</dbReference>
<dbReference type="Gene3D" id="3.30.230.30">
    <property type="entry name" value="Impact, N-terminal domain"/>
    <property type="match status" value="1"/>
</dbReference>
<dbReference type="GO" id="GO:0005737">
    <property type="term" value="C:cytoplasm"/>
    <property type="evidence" value="ECO:0007669"/>
    <property type="project" value="TreeGrafter"/>
</dbReference>
<organism evidence="4 5">
    <name type="scientific">Candidatus Gallilactobacillus intestinavium</name>
    <dbReference type="NCBI Taxonomy" id="2840838"/>
    <lineage>
        <taxon>Bacteria</taxon>
        <taxon>Bacillati</taxon>
        <taxon>Bacillota</taxon>
        <taxon>Bacilli</taxon>
        <taxon>Lactobacillales</taxon>
        <taxon>Lactobacillaceae</taxon>
        <taxon>Lactobacillaceae incertae sedis</taxon>
        <taxon>Candidatus Gallilactobacillus</taxon>
    </lineage>
</organism>
<evidence type="ECO:0000256" key="1">
    <source>
        <dbReference type="ARBA" id="ARBA00007665"/>
    </source>
</evidence>
<dbReference type="InterPro" id="IPR001498">
    <property type="entry name" value="Impact_N"/>
</dbReference>
<dbReference type="AlphaFoldDB" id="A0A9D9E7N1"/>
<dbReference type="Pfam" id="PF01205">
    <property type="entry name" value="Impact_N"/>
    <property type="match status" value="1"/>
</dbReference>
<dbReference type="InterPro" id="IPR015269">
    <property type="entry name" value="UPF0029_Impact_C"/>
</dbReference>
<dbReference type="SUPFAM" id="SSF54211">
    <property type="entry name" value="Ribosomal protein S5 domain 2-like"/>
    <property type="match status" value="1"/>
</dbReference>
<evidence type="ECO:0000259" key="2">
    <source>
        <dbReference type="Pfam" id="PF01205"/>
    </source>
</evidence>
<dbReference type="Pfam" id="PF09186">
    <property type="entry name" value="DUF1949"/>
    <property type="match status" value="1"/>
</dbReference>
<protein>
    <submittedName>
        <fullName evidence="4">YigZ family protein</fullName>
    </submittedName>
</protein>
<dbReference type="SUPFAM" id="SSF54980">
    <property type="entry name" value="EF-G C-terminal domain-like"/>
    <property type="match status" value="1"/>
</dbReference>
<dbReference type="InterPro" id="IPR035647">
    <property type="entry name" value="EFG_III/V"/>
</dbReference>
<evidence type="ECO:0000313" key="4">
    <source>
        <dbReference type="EMBL" id="MBO8441880.1"/>
    </source>
</evidence>
<dbReference type="PANTHER" id="PTHR16301:SF20">
    <property type="entry name" value="IMPACT FAMILY MEMBER YIGZ"/>
    <property type="match status" value="1"/>
</dbReference>
<proteinExistence type="inferred from homology"/>
<comment type="caution">
    <text evidence="4">The sequence shown here is derived from an EMBL/GenBank/DDBJ whole genome shotgun (WGS) entry which is preliminary data.</text>
</comment>
<evidence type="ECO:0000259" key="3">
    <source>
        <dbReference type="Pfam" id="PF09186"/>
    </source>
</evidence>
<dbReference type="InterPro" id="IPR020568">
    <property type="entry name" value="Ribosomal_Su5_D2-typ_SF"/>
</dbReference>
<dbReference type="InterPro" id="IPR036956">
    <property type="entry name" value="Impact_N_sf"/>
</dbReference>
<evidence type="ECO:0000313" key="5">
    <source>
        <dbReference type="Proteomes" id="UP000823614"/>
    </source>
</evidence>
<feature type="domain" description="UPF0029" evidence="3">
    <location>
        <begin position="141"/>
        <end position="181"/>
    </location>
</feature>
<dbReference type="Proteomes" id="UP000823614">
    <property type="component" value="Unassembled WGS sequence"/>
</dbReference>
<accession>A0A9D9E7N1</accession>